<reference evidence="3" key="1">
    <citation type="journal article" date="2021" name="Nat. Commun.">
        <title>Genetic determinants of endophytism in the Arabidopsis root mycobiome.</title>
        <authorList>
            <person name="Mesny F."/>
            <person name="Miyauchi S."/>
            <person name="Thiergart T."/>
            <person name="Pickel B."/>
            <person name="Atanasova L."/>
            <person name="Karlsson M."/>
            <person name="Huettel B."/>
            <person name="Barry K.W."/>
            <person name="Haridas S."/>
            <person name="Chen C."/>
            <person name="Bauer D."/>
            <person name="Andreopoulos W."/>
            <person name="Pangilinan J."/>
            <person name="LaButti K."/>
            <person name="Riley R."/>
            <person name="Lipzen A."/>
            <person name="Clum A."/>
            <person name="Drula E."/>
            <person name="Henrissat B."/>
            <person name="Kohler A."/>
            <person name="Grigoriev I.V."/>
            <person name="Martin F.M."/>
            <person name="Hacquard S."/>
        </authorList>
    </citation>
    <scope>NUCLEOTIDE SEQUENCE</scope>
    <source>
        <strain evidence="3">MPI-CAGE-CH-0235</strain>
    </source>
</reference>
<protein>
    <submittedName>
        <fullName evidence="3">Heterokaryon incompatibility protein-domain-containing protein</fullName>
    </submittedName>
</protein>
<organism evidence="3 4">
    <name type="scientific">Stachybotrys elegans</name>
    <dbReference type="NCBI Taxonomy" id="80388"/>
    <lineage>
        <taxon>Eukaryota</taxon>
        <taxon>Fungi</taxon>
        <taxon>Dikarya</taxon>
        <taxon>Ascomycota</taxon>
        <taxon>Pezizomycotina</taxon>
        <taxon>Sordariomycetes</taxon>
        <taxon>Hypocreomycetidae</taxon>
        <taxon>Hypocreales</taxon>
        <taxon>Stachybotryaceae</taxon>
        <taxon>Stachybotrys</taxon>
    </lineage>
</organism>
<dbReference type="AlphaFoldDB" id="A0A8K0SVI3"/>
<dbReference type="Pfam" id="PF26639">
    <property type="entry name" value="Het-6_barrel"/>
    <property type="match status" value="1"/>
</dbReference>
<evidence type="ECO:0000313" key="4">
    <source>
        <dbReference type="Proteomes" id="UP000813444"/>
    </source>
</evidence>
<dbReference type="InterPro" id="IPR010730">
    <property type="entry name" value="HET"/>
</dbReference>
<dbReference type="InterPro" id="IPR052895">
    <property type="entry name" value="HetReg/Transcr_Mod"/>
</dbReference>
<dbReference type="OrthoDB" id="2288928at2759"/>
<feature type="domain" description="Heterokaryon incompatibility" evidence="2">
    <location>
        <begin position="123"/>
        <end position="286"/>
    </location>
</feature>
<evidence type="ECO:0000259" key="2">
    <source>
        <dbReference type="Pfam" id="PF06985"/>
    </source>
</evidence>
<gene>
    <name evidence="3" type="ORF">B0I35DRAFT_509955</name>
</gene>
<dbReference type="Proteomes" id="UP000813444">
    <property type="component" value="Unassembled WGS sequence"/>
</dbReference>
<evidence type="ECO:0000256" key="1">
    <source>
        <dbReference type="SAM" id="MobiDB-lite"/>
    </source>
</evidence>
<sequence>MAATIRTAENDSLHAAGGPNDAASATAPTASTSQMARFWGPLWNETAQTVVANPSRKPTERECPVGGWKAPPLTWERWDIWENPREYRYGPLKYPDSIRLLRIEPGADDEIEYTRLSDLSHPYEALSYTWGVSWERRVIINTSNGELRIPSNLGHAINRIREAGRPRYIWADSVCINQEDAAERGHQVRLMRSIYRHATSVIVWLGWEHPREVLCAFSILSSIASGGTVNGCPVGRAHFLSNGVSSATILGLPGHDSPPPLESEMWKTVANLFETSWFRRVWCIQEVALARSATVMWGYAEMSWKWLGLAATRIRIYLYPVLARYDMVGIFSAYLMYRLSQGDTEAEHLVVPFLELLAMTCQFEATDPRDRVYGLLGLSTADADPSNDSLFLDPDYTLGLDQVYQRVSIKVLKSTNSLKLLSCVQHESKISSPSWVPQWDKVYTSILAQFSGTARVNASSDLCADYQVVGDGNALHLRGICVGSVDRKFRLFSNLTFSSELFDGLEAYTLPRPIEALNTSEEDRFLSLFREEDEGKGGDPATLLLSLCQNPESQARLGYTLTAGKTWRGGIAYDSEEYLADFTAFLRKWLPGIAVPEAIPGQPWGDAGRFTEAVRNAMKGRRLFSTGLKNQLGLGPGLVQPGDKICVLFGCPMPVCLRPQDGGYTLVGECYFHDCMQGQAVEAWRAGKLRDQLFELR</sequence>
<keyword evidence="4" id="KW-1185">Reference proteome</keyword>
<feature type="region of interest" description="Disordered" evidence="1">
    <location>
        <begin position="1"/>
        <end position="30"/>
    </location>
</feature>
<dbReference type="EMBL" id="JAGPNK010000004">
    <property type="protein sequence ID" value="KAH7322657.1"/>
    <property type="molecule type" value="Genomic_DNA"/>
</dbReference>
<accession>A0A8K0SVI3</accession>
<dbReference type="Pfam" id="PF06985">
    <property type="entry name" value="HET"/>
    <property type="match status" value="1"/>
</dbReference>
<proteinExistence type="predicted"/>
<dbReference type="PANTHER" id="PTHR24148">
    <property type="entry name" value="ANKYRIN REPEAT DOMAIN-CONTAINING PROTEIN 39 HOMOLOG-RELATED"/>
    <property type="match status" value="1"/>
</dbReference>
<name>A0A8K0SVI3_9HYPO</name>
<dbReference type="PANTHER" id="PTHR24148:SF64">
    <property type="entry name" value="HETEROKARYON INCOMPATIBILITY DOMAIN-CONTAINING PROTEIN"/>
    <property type="match status" value="1"/>
</dbReference>
<evidence type="ECO:0000313" key="3">
    <source>
        <dbReference type="EMBL" id="KAH7322657.1"/>
    </source>
</evidence>
<comment type="caution">
    <text evidence="3">The sequence shown here is derived from an EMBL/GenBank/DDBJ whole genome shotgun (WGS) entry which is preliminary data.</text>
</comment>